<evidence type="ECO:0008006" key="4">
    <source>
        <dbReference type="Google" id="ProtNLM"/>
    </source>
</evidence>
<comment type="caution">
    <text evidence="2">The sequence shown here is derived from an EMBL/GenBank/DDBJ whole genome shotgun (WGS) entry which is preliminary data.</text>
</comment>
<dbReference type="Proteomes" id="UP000019486">
    <property type="component" value="Unassembled WGS sequence"/>
</dbReference>
<dbReference type="RefSeq" id="WP_037455148.1">
    <property type="nucleotide sequence ID" value="NZ_AVFL01000013.1"/>
</dbReference>
<dbReference type="OrthoDB" id="6689728at2"/>
<evidence type="ECO:0000313" key="3">
    <source>
        <dbReference type="Proteomes" id="UP000019486"/>
    </source>
</evidence>
<name>W9H6B4_9PROT</name>
<feature type="coiled-coil region" evidence="1">
    <location>
        <begin position="2"/>
        <end position="29"/>
    </location>
</feature>
<accession>W9H6B4</accession>
<sequence length="138" mass="15603">MVSALVEKRSELAGQIAEMEKRIARHQADLIHIDAVLRMYGKDDPETIKPKDIGRRSDWFRPRECARLIQDILRDAPGPVLTRDVALRIMEAKGIDQGDPQVVNTLKRSVLGALKRMRDLEKVSMDGAVGWSTNDQRS</sequence>
<evidence type="ECO:0000256" key="1">
    <source>
        <dbReference type="SAM" id="Coils"/>
    </source>
</evidence>
<protein>
    <recommendedName>
        <fullName evidence="4">HTH HARE-type domain-containing protein</fullName>
    </recommendedName>
</protein>
<dbReference type="AlphaFoldDB" id="W9H6B4"/>
<organism evidence="2 3">
    <name type="scientific">Skermanella stibiiresistens SB22</name>
    <dbReference type="NCBI Taxonomy" id="1385369"/>
    <lineage>
        <taxon>Bacteria</taxon>
        <taxon>Pseudomonadati</taxon>
        <taxon>Pseudomonadota</taxon>
        <taxon>Alphaproteobacteria</taxon>
        <taxon>Rhodospirillales</taxon>
        <taxon>Azospirillaceae</taxon>
        <taxon>Skermanella</taxon>
    </lineage>
</organism>
<evidence type="ECO:0000313" key="2">
    <source>
        <dbReference type="EMBL" id="EWY39303.1"/>
    </source>
</evidence>
<gene>
    <name evidence="2" type="ORF">N825_07990</name>
</gene>
<reference evidence="2 3" key="1">
    <citation type="submission" date="2013-08" db="EMBL/GenBank/DDBJ databases">
        <title>The genome sequence of Skermanella stibiiresistens.</title>
        <authorList>
            <person name="Zhu W."/>
            <person name="Wang G."/>
        </authorList>
    </citation>
    <scope>NUCLEOTIDE SEQUENCE [LARGE SCALE GENOMIC DNA]</scope>
    <source>
        <strain evidence="2 3">SB22</strain>
    </source>
</reference>
<dbReference type="EMBL" id="AVFL01000013">
    <property type="protein sequence ID" value="EWY39303.1"/>
    <property type="molecule type" value="Genomic_DNA"/>
</dbReference>
<keyword evidence="1" id="KW-0175">Coiled coil</keyword>
<proteinExistence type="predicted"/>
<keyword evidence="3" id="KW-1185">Reference proteome</keyword>